<dbReference type="GO" id="GO:0009252">
    <property type="term" value="P:peptidoglycan biosynthetic process"/>
    <property type="evidence" value="ECO:0007669"/>
    <property type="project" value="UniProtKB-KW"/>
</dbReference>
<keyword evidence="3" id="KW-0133">Cell shape</keyword>
<evidence type="ECO:0000256" key="4">
    <source>
        <dbReference type="ARBA" id="ARBA00022984"/>
    </source>
</evidence>
<dbReference type="InterPro" id="IPR016181">
    <property type="entry name" value="Acyl_CoA_acyltransferase"/>
</dbReference>
<dbReference type="Proteomes" id="UP000220527">
    <property type="component" value="Unassembled WGS sequence"/>
</dbReference>
<keyword evidence="6" id="KW-0961">Cell wall biogenesis/degradation</keyword>
<evidence type="ECO:0000313" key="9">
    <source>
        <dbReference type="Proteomes" id="UP000220527"/>
    </source>
</evidence>
<evidence type="ECO:0000259" key="7">
    <source>
        <dbReference type="PROSITE" id="PS51186"/>
    </source>
</evidence>
<feature type="domain" description="N-acetyltransferase" evidence="7">
    <location>
        <begin position="181"/>
        <end position="354"/>
    </location>
</feature>
<dbReference type="PANTHER" id="PTHR36174:SF1">
    <property type="entry name" value="LIPID II:GLYCINE GLYCYLTRANSFERASE"/>
    <property type="match status" value="1"/>
</dbReference>
<sequence>MTTPSSSTHALALLEPTTAAWDAFVQTHPHGNLLQQSHWGALKASFGWQVRHLAVCNGQGTLLAGAQLLIRSRSGLSLAYTPRGPLFAPQAHVNRLLLNGLKRVARRARAILLRLEPPLLEHDPQADSLHTWLLLQGLRSAATIQPRSSIHVDLNQPEASLLANCSKGHRADIRRAGRNGVSVRVGSAADLGTFQAIMEATGQRAGFAVHSAAYHQTAWQRFQPNARLLFAEQQGQPIAAHMVFADARAGLYLYSGADETGLRSGANHLLAWEALCWARNLGCRYYDLWGIPDALGRAAAALDPDTRASLEAAAASDPLQGVYRFKKGFGGRVVRYLPAYDHVLLAPLYGLALRLL</sequence>
<evidence type="ECO:0000256" key="1">
    <source>
        <dbReference type="ARBA" id="ARBA00009943"/>
    </source>
</evidence>
<reference evidence="9" key="1">
    <citation type="submission" date="2017-08" db="EMBL/GenBank/DDBJ databases">
        <authorList>
            <person name="Grouzdev D.S."/>
            <person name="Gaisin V.A."/>
            <person name="Rysina M.S."/>
            <person name="Gorlenko V.M."/>
        </authorList>
    </citation>
    <scope>NUCLEOTIDE SEQUENCE [LARGE SCALE GENOMIC DNA]</scope>
    <source>
        <strain evidence="9">Kir15-3F</strain>
    </source>
</reference>
<name>A0A2A6RKJ0_9CHLR</name>
<evidence type="ECO:0000256" key="3">
    <source>
        <dbReference type="ARBA" id="ARBA00022960"/>
    </source>
</evidence>
<dbReference type="Gene3D" id="3.40.630.30">
    <property type="match status" value="2"/>
</dbReference>
<keyword evidence="9" id="KW-1185">Reference proteome</keyword>
<comment type="similarity">
    <text evidence="1">Belongs to the FemABX family.</text>
</comment>
<organism evidence="8 9">
    <name type="scientific">Candidatus Viridilinea mediisalina</name>
    <dbReference type="NCBI Taxonomy" id="2024553"/>
    <lineage>
        <taxon>Bacteria</taxon>
        <taxon>Bacillati</taxon>
        <taxon>Chloroflexota</taxon>
        <taxon>Chloroflexia</taxon>
        <taxon>Chloroflexales</taxon>
        <taxon>Chloroflexineae</taxon>
        <taxon>Oscillochloridaceae</taxon>
        <taxon>Candidatus Viridilinea</taxon>
    </lineage>
</organism>
<dbReference type="Pfam" id="PF02388">
    <property type="entry name" value="FemAB"/>
    <property type="match status" value="2"/>
</dbReference>
<accession>A0A2A6RKJ0</accession>
<evidence type="ECO:0000256" key="6">
    <source>
        <dbReference type="ARBA" id="ARBA00023316"/>
    </source>
</evidence>
<evidence type="ECO:0000256" key="2">
    <source>
        <dbReference type="ARBA" id="ARBA00022679"/>
    </source>
</evidence>
<dbReference type="GO" id="GO:0016747">
    <property type="term" value="F:acyltransferase activity, transferring groups other than amino-acyl groups"/>
    <property type="evidence" value="ECO:0007669"/>
    <property type="project" value="InterPro"/>
</dbReference>
<dbReference type="InterPro" id="IPR000182">
    <property type="entry name" value="GNAT_dom"/>
</dbReference>
<dbReference type="GO" id="GO:0016755">
    <property type="term" value="F:aminoacyltransferase activity"/>
    <property type="evidence" value="ECO:0007669"/>
    <property type="project" value="InterPro"/>
</dbReference>
<protein>
    <submittedName>
        <fullName evidence="8">Methicillin resistance protein</fullName>
    </submittedName>
</protein>
<keyword evidence="5" id="KW-0012">Acyltransferase</keyword>
<dbReference type="GO" id="GO:0071555">
    <property type="term" value="P:cell wall organization"/>
    <property type="evidence" value="ECO:0007669"/>
    <property type="project" value="UniProtKB-KW"/>
</dbReference>
<dbReference type="InterPro" id="IPR003447">
    <property type="entry name" value="FEMABX"/>
</dbReference>
<evidence type="ECO:0000256" key="5">
    <source>
        <dbReference type="ARBA" id="ARBA00023315"/>
    </source>
</evidence>
<dbReference type="PROSITE" id="PS51186">
    <property type="entry name" value="GNAT"/>
    <property type="match status" value="1"/>
</dbReference>
<proteinExistence type="inferred from homology"/>
<dbReference type="RefSeq" id="WP_097643766.1">
    <property type="nucleotide sequence ID" value="NZ_NQWI01000031.1"/>
</dbReference>
<dbReference type="SUPFAM" id="SSF55729">
    <property type="entry name" value="Acyl-CoA N-acyltransferases (Nat)"/>
    <property type="match status" value="2"/>
</dbReference>
<dbReference type="GO" id="GO:0008360">
    <property type="term" value="P:regulation of cell shape"/>
    <property type="evidence" value="ECO:0007669"/>
    <property type="project" value="UniProtKB-KW"/>
</dbReference>
<keyword evidence="2" id="KW-0808">Transferase</keyword>
<dbReference type="OrthoDB" id="9785911at2"/>
<evidence type="ECO:0000313" key="8">
    <source>
        <dbReference type="EMBL" id="PDW03378.1"/>
    </source>
</evidence>
<dbReference type="PROSITE" id="PS51191">
    <property type="entry name" value="FEMABX"/>
    <property type="match status" value="1"/>
</dbReference>
<dbReference type="EMBL" id="NQWI01000031">
    <property type="protein sequence ID" value="PDW03378.1"/>
    <property type="molecule type" value="Genomic_DNA"/>
</dbReference>
<dbReference type="InterPro" id="IPR050644">
    <property type="entry name" value="PG_Glycine_Bridge_Synth"/>
</dbReference>
<gene>
    <name evidence="8" type="ORF">CJ255_08970</name>
</gene>
<dbReference type="PANTHER" id="PTHR36174">
    <property type="entry name" value="LIPID II:GLYCINE GLYCYLTRANSFERASE"/>
    <property type="match status" value="1"/>
</dbReference>
<keyword evidence="4" id="KW-0573">Peptidoglycan synthesis</keyword>
<dbReference type="AlphaFoldDB" id="A0A2A6RKJ0"/>
<comment type="caution">
    <text evidence="8">The sequence shown here is derived from an EMBL/GenBank/DDBJ whole genome shotgun (WGS) entry which is preliminary data.</text>
</comment>